<dbReference type="InterPro" id="IPR050194">
    <property type="entry name" value="Glycosyltransferase_grp1"/>
</dbReference>
<protein>
    <submittedName>
        <fullName evidence="2">Glycosyl transferase|GT4</fullName>
        <ecNumber evidence="2">2.4.-.-</ecNumber>
    </submittedName>
</protein>
<dbReference type="Gene3D" id="3.40.50.2000">
    <property type="entry name" value="Glycogen Phosphorylase B"/>
    <property type="match status" value="2"/>
</dbReference>
<organism evidence="2 3">
    <name type="scientific">Candidatus Phaeomarinibacter ectocarpi</name>
    <dbReference type="NCBI Taxonomy" id="1458461"/>
    <lineage>
        <taxon>Bacteria</taxon>
        <taxon>Pseudomonadati</taxon>
        <taxon>Pseudomonadota</taxon>
        <taxon>Alphaproteobacteria</taxon>
        <taxon>Hyphomicrobiales</taxon>
        <taxon>Parvibaculaceae</taxon>
        <taxon>Candidatus Phaeomarinibacter</taxon>
    </lineage>
</organism>
<evidence type="ECO:0000259" key="1">
    <source>
        <dbReference type="Pfam" id="PF00534"/>
    </source>
</evidence>
<dbReference type="EMBL" id="HG966617">
    <property type="protein sequence ID" value="CDO59066.1"/>
    <property type="molecule type" value="Genomic_DNA"/>
</dbReference>
<keyword evidence="2" id="KW-0328">Glycosyltransferase</keyword>
<dbReference type="OrthoDB" id="9790710at2"/>
<feature type="domain" description="Glycosyl transferase family 1" evidence="1">
    <location>
        <begin position="205"/>
        <end position="358"/>
    </location>
</feature>
<gene>
    <name evidence="2" type="ORF">BN1012_Phect852</name>
</gene>
<dbReference type="EC" id="2.4.-.-" evidence="2"/>
<dbReference type="InterPro" id="IPR001296">
    <property type="entry name" value="Glyco_trans_1"/>
</dbReference>
<dbReference type="Pfam" id="PF00534">
    <property type="entry name" value="Glycos_transf_1"/>
    <property type="match status" value="1"/>
</dbReference>
<accession>X5MM98</accession>
<dbReference type="HOGENOM" id="CLU_009583_5_0_5"/>
<keyword evidence="2" id="KW-0808">Transferase</keyword>
<name>X5MM98_9HYPH</name>
<proteinExistence type="predicted"/>
<dbReference type="GO" id="GO:0016757">
    <property type="term" value="F:glycosyltransferase activity"/>
    <property type="evidence" value="ECO:0007669"/>
    <property type="project" value="UniProtKB-KW"/>
</dbReference>
<dbReference type="AlphaFoldDB" id="X5MM98"/>
<dbReference type="SUPFAM" id="SSF53756">
    <property type="entry name" value="UDP-Glycosyltransferase/glycogen phosphorylase"/>
    <property type="match status" value="1"/>
</dbReference>
<dbReference type="PANTHER" id="PTHR45947">
    <property type="entry name" value="SULFOQUINOVOSYL TRANSFERASE SQD2"/>
    <property type="match status" value="1"/>
</dbReference>
<dbReference type="PANTHER" id="PTHR45947:SF3">
    <property type="entry name" value="SULFOQUINOVOSYL TRANSFERASE SQD2"/>
    <property type="match status" value="1"/>
</dbReference>
<dbReference type="STRING" id="1458461.BN1012_Phect852"/>
<dbReference type="CDD" id="cd03801">
    <property type="entry name" value="GT4_PimA-like"/>
    <property type="match status" value="1"/>
</dbReference>
<reference evidence="2 3" key="1">
    <citation type="journal article" date="2014" name="Front. Genet.">
        <title>Genome and metabolic network of "Candidatus Phaeomarinobacter ectocarpi" Ec32, a new candidate genus of Alphaproteobacteria frequently associated with brown algae.</title>
        <authorList>
            <person name="Dittami S.M."/>
            <person name="Barbeyron T."/>
            <person name="Boyen C."/>
            <person name="Cambefort J."/>
            <person name="Collet G."/>
            <person name="Delage L."/>
            <person name="Gobet A."/>
            <person name="Groisillier A."/>
            <person name="Leblanc C."/>
            <person name="Michel G."/>
            <person name="Scornet D."/>
            <person name="Siegel A."/>
            <person name="Tapia J.E."/>
            <person name="Tonon T."/>
        </authorList>
    </citation>
    <scope>NUCLEOTIDE SEQUENCE [LARGE SCALE GENOMIC DNA]</scope>
    <source>
        <strain evidence="2 3">Ec32</strain>
    </source>
</reference>
<evidence type="ECO:0000313" key="3">
    <source>
        <dbReference type="Proteomes" id="UP000032160"/>
    </source>
</evidence>
<keyword evidence="3" id="KW-1185">Reference proteome</keyword>
<dbReference type="Proteomes" id="UP000032160">
    <property type="component" value="Chromosome I"/>
</dbReference>
<dbReference type="KEGG" id="pect:BN1012_Phect852"/>
<sequence length="392" mass="43473">MTRRRIAFVATHPVQYYSPWYASLARHHDLTVFYALKATGADQARAGFDIEFEWDTPLLEGYHHEWLNNVAQHPDLSFSGCDTPEIGARLEAGGFDALVVLGWNKKSSVQALLAARRQKLPVFVRGDSILNSPRSAAVKLLKYLPYRMIMPRMAHYLYPGARAREYLEYYGVPARRLHYLPHMVDTARIGSDAAEARGSGEAARLRRQSGAGVADTILLTVGKLIGRKRISMLLQAYRRMLAAEPDLVGRSQLWIVGSGPEQCELEAVAMSYGLPVRFWGFQNQTVLPAFYAAADCQVLASDDDTWGLVVNEGFAAGLPAIVSNLCGCVPNMIFDGETGWQFGTEEELQDCLRLAVLNSRSLDMQDIARVNQAHSFAQGQACFDAALERVLS</sequence>
<dbReference type="RefSeq" id="WP_043949832.1">
    <property type="nucleotide sequence ID" value="NZ_HG966617.1"/>
</dbReference>
<evidence type="ECO:0000313" key="2">
    <source>
        <dbReference type="EMBL" id="CDO59066.1"/>
    </source>
</evidence>